<dbReference type="AlphaFoldDB" id="S7QKG4"/>
<dbReference type="EMBL" id="KB469297">
    <property type="protein sequence ID" value="EPQ59877.1"/>
    <property type="molecule type" value="Genomic_DNA"/>
</dbReference>
<feature type="non-terminal residue" evidence="1">
    <location>
        <position position="1"/>
    </location>
</feature>
<accession>S7QKG4</accession>
<dbReference type="HOGENOM" id="CLU_142395_0_0_1"/>
<name>S7QKG4_GLOTA</name>
<evidence type="ECO:0000313" key="1">
    <source>
        <dbReference type="EMBL" id="EPQ59877.1"/>
    </source>
</evidence>
<gene>
    <name evidence="1" type="ORF">GLOTRDRAFT_19679</name>
</gene>
<dbReference type="eggNOG" id="ENOG502STSF">
    <property type="taxonomic scope" value="Eukaryota"/>
</dbReference>
<proteinExistence type="predicted"/>
<dbReference type="OMA" id="TEHRHRN"/>
<dbReference type="KEGG" id="gtr:GLOTRDRAFT_19679"/>
<sequence length="104" mass="11769">TLNTSTGYTPFQLRHGCSPRVIPPLDPGSAPSSETVDAHSLIQRLDNDVAEARDNLFVSKIDQAYFANKHRGHEHIYSPGDYVLLSTKNRRQDYKRKGEFRVAK</sequence>
<dbReference type="RefSeq" id="XP_007861624.1">
    <property type="nucleotide sequence ID" value="XM_007863433.1"/>
</dbReference>
<dbReference type="OrthoDB" id="3268967at2759"/>
<evidence type="ECO:0000313" key="2">
    <source>
        <dbReference type="Proteomes" id="UP000030669"/>
    </source>
</evidence>
<organism evidence="1 2">
    <name type="scientific">Gloeophyllum trabeum (strain ATCC 11539 / FP-39264 / Madison 617)</name>
    <name type="common">Brown rot fungus</name>
    <dbReference type="NCBI Taxonomy" id="670483"/>
    <lineage>
        <taxon>Eukaryota</taxon>
        <taxon>Fungi</taxon>
        <taxon>Dikarya</taxon>
        <taxon>Basidiomycota</taxon>
        <taxon>Agaricomycotina</taxon>
        <taxon>Agaricomycetes</taxon>
        <taxon>Gloeophyllales</taxon>
        <taxon>Gloeophyllaceae</taxon>
        <taxon>Gloeophyllum</taxon>
    </lineage>
</organism>
<dbReference type="GeneID" id="19304983"/>
<keyword evidence="2" id="KW-1185">Reference proteome</keyword>
<protein>
    <submittedName>
        <fullName evidence="1">Uncharacterized protein</fullName>
    </submittedName>
</protein>
<reference evidence="1 2" key="1">
    <citation type="journal article" date="2012" name="Science">
        <title>The Paleozoic origin of enzymatic lignin decomposition reconstructed from 31 fungal genomes.</title>
        <authorList>
            <person name="Floudas D."/>
            <person name="Binder M."/>
            <person name="Riley R."/>
            <person name="Barry K."/>
            <person name="Blanchette R.A."/>
            <person name="Henrissat B."/>
            <person name="Martinez A.T."/>
            <person name="Otillar R."/>
            <person name="Spatafora J.W."/>
            <person name="Yadav J.S."/>
            <person name="Aerts A."/>
            <person name="Benoit I."/>
            <person name="Boyd A."/>
            <person name="Carlson A."/>
            <person name="Copeland A."/>
            <person name="Coutinho P.M."/>
            <person name="de Vries R.P."/>
            <person name="Ferreira P."/>
            <person name="Findley K."/>
            <person name="Foster B."/>
            <person name="Gaskell J."/>
            <person name="Glotzer D."/>
            <person name="Gorecki P."/>
            <person name="Heitman J."/>
            <person name="Hesse C."/>
            <person name="Hori C."/>
            <person name="Igarashi K."/>
            <person name="Jurgens J.A."/>
            <person name="Kallen N."/>
            <person name="Kersten P."/>
            <person name="Kohler A."/>
            <person name="Kuees U."/>
            <person name="Kumar T.K.A."/>
            <person name="Kuo A."/>
            <person name="LaButti K."/>
            <person name="Larrondo L.F."/>
            <person name="Lindquist E."/>
            <person name="Ling A."/>
            <person name="Lombard V."/>
            <person name="Lucas S."/>
            <person name="Lundell T."/>
            <person name="Martin R."/>
            <person name="McLaughlin D.J."/>
            <person name="Morgenstern I."/>
            <person name="Morin E."/>
            <person name="Murat C."/>
            <person name="Nagy L.G."/>
            <person name="Nolan M."/>
            <person name="Ohm R.A."/>
            <person name="Patyshakuliyeva A."/>
            <person name="Rokas A."/>
            <person name="Ruiz-Duenas F.J."/>
            <person name="Sabat G."/>
            <person name="Salamov A."/>
            <person name="Samejima M."/>
            <person name="Schmutz J."/>
            <person name="Slot J.C."/>
            <person name="St John F."/>
            <person name="Stenlid J."/>
            <person name="Sun H."/>
            <person name="Sun S."/>
            <person name="Syed K."/>
            <person name="Tsang A."/>
            <person name="Wiebenga A."/>
            <person name="Young D."/>
            <person name="Pisabarro A."/>
            <person name="Eastwood D.C."/>
            <person name="Martin F."/>
            <person name="Cullen D."/>
            <person name="Grigoriev I.V."/>
            <person name="Hibbett D.S."/>
        </authorList>
    </citation>
    <scope>NUCLEOTIDE SEQUENCE [LARGE SCALE GENOMIC DNA]</scope>
    <source>
        <strain evidence="1 2">ATCC 11539</strain>
    </source>
</reference>
<feature type="non-terminal residue" evidence="1">
    <location>
        <position position="104"/>
    </location>
</feature>
<dbReference type="Proteomes" id="UP000030669">
    <property type="component" value="Unassembled WGS sequence"/>
</dbReference>